<dbReference type="InterPro" id="IPR036688">
    <property type="entry name" value="MoeA_C_domain_IV_sf"/>
</dbReference>
<evidence type="ECO:0000313" key="1">
    <source>
        <dbReference type="EMBL" id="MEQ2561908.1"/>
    </source>
</evidence>
<comment type="caution">
    <text evidence="1">The sequence shown here is derived from an EMBL/GenBank/DDBJ whole genome shotgun (WGS) entry which is preliminary data.</text>
</comment>
<organism evidence="1 2">
    <name type="scientific">Ventrimonas faecis</name>
    <dbReference type="NCBI Taxonomy" id="3133170"/>
    <lineage>
        <taxon>Bacteria</taxon>
        <taxon>Bacillati</taxon>
        <taxon>Bacillota</taxon>
        <taxon>Clostridia</taxon>
        <taxon>Lachnospirales</taxon>
        <taxon>Lachnospiraceae</taxon>
        <taxon>Ventrimonas</taxon>
    </lineage>
</organism>
<name>A0ABV1HIX2_9FIRM</name>
<evidence type="ECO:0008006" key="3">
    <source>
        <dbReference type="Google" id="ProtNLM"/>
    </source>
</evidence>
<protein>
    <recommendedName>
        <fullName evidence="3">MBL fold metallo-hydrolase</fullName>
    </recommendedName>
</protein>
<reference evidence="1 2" key="1">
    <citation type="submission" date="2024-03" db="EMBL/GenBank/DDBJ databases">
        <title>Human intestinal bacterial collection.</title>
        <authorList>
            <person name="Pauvert C."/>
            <person name="Hitch T.C.A."/>
            <person name="Clavel T."/>
        </authorList>
    </citation>
    <scope>NUCLEOTIDE SEQUENCE [LARGE SCALE GENOMIC DNA]</scope>
    <source>
        <strain evidence="1 2">CLA-AP-H27</strain>
    </source>
</reference>
<sequence>MKRNETLILCLSGSNCLIDIPAGSEGLRRGDPLKNNFPIK</sequence>
<gene>
    <name evidence="1" type="ORF">WMO41_01705</name>
</gene>
<dbReference type="SUPFAM" id="SSF63867">
    <property type="entry name" value="MoeA C-terminal domain-like"/>
    <property type="match status" value="1"/>
</dbReference>
<dbReference type="Proteomes" id="UP001437460">
    <property type="component" value="Unassembled WGS sequence"/>
</dbReference>
<proteinExistence type="predicted"/>
<dbReference type="EMBL" id="JBBMFJ010000002">
    <property type="protein sequence ID" value="MEQ2561908.1"/>
    <property type="molecule type" value="Genomic_DNA"/>
</dbReference>
<accession>A0ABV1HIX2</accession>
<dbReference type="RefSeq" id="WP_349228340.1">
    <property type="nucleotide sequence ID" value="NZ_JBBMFJ010000002.1"/>
</dbReference>
<keyword evidence="2" id="KW-1185">Reference proteome</keyword>
<evidence type="ECO:0000313" key="2">
    <source>
        <dbReference type="Proteomes" id="UP001437460"/>
    </source>
</evidence>